<evidence type="ECO:0000256" key="7">
    <source>
        <dbReference type="SAM" id="Phobius"/>
    </source>
</evidence>
<comment type="subcellular location">
    <subcellularLocation>
        <location evidence="1">Membrane</location>
        <topology evidence="1">Multi-pass membrane protein</topology>
    </subcellularLocation>
</comment>
<feature type="transmembrane region" description="Helical" evidence="7">
    <location>
        <begin position="179"/>
        <end position="199"/>
    </location>
</feature>
<dbReference type="HOGENOM" id="CLU_028200_0_4_1"/>
<reference evidence="9 10" key="1">
    <citation type="journal article" date="2011" name="Cell">
        <title>Insight into structure and assembly of the nuclear pore complex by utilizing the genome of a eukaryotic thermophile.</title>
        <authorList>
            <person name="Amlacher S."/>
            <person name="Sarges P."/>
            <person name="Flemming D."/>
            <person name="van Noort V."/>
            <person name="Kunze R."/>
            <person name="Devos D.P."/>
            <person name="Arumugam M."/>
            <person name="Bork P."/>
            <person name="Hurt E."/>
        </authorList>
    </citation>
    <scope>NUCLEOTIDE SEQUENCE [LARGE SCALE GENOMIC DNA]</scope>
    <source>
        <strain evidence="10">DSM 1495 / CBS 144.50 / IMI 039719</strain>
    </source>
</reference>
<dbReference type="InterPro" id="IPR052337">
    <property type="entry name" value="SAT4-like"/>
</dbReference>
<dbReference type="InterPro" id="IPR049326">
    <property type="entry name" value="Rhodopsin_dom_fungi"/>
</dbReference>
<dbReference type="AlphaFoldDB" id="G0SH94"/>
<name>G0SH94_CHATD</name>
<dbReference type="Proteomes" id="UP000008066">
    <property type="component" value="Unassembled WGS sequence"/>
</dbReference>
<comment type="similarity">
    <text evidence="5">Belongs to the SAT4 family.</text>
</comment>
<dbReference type="PANTHER" id="PTHR33048">
    <property type="entry name" value="PTH11-LIKE INTEGRAL MEMBRANE PROTEIN (AFU_ORTHOLOGUE AFUA_5G11245)"/>
    <property type="match status" value="1"/>
</dbReference>
<dbReference type="PANTHER" id="PTHR33048:SF47">
    <property type="entry name" value="INTEGRAL MEMBRANE PROTEIN-RELATED"/>
    <property type="match status" value="1"/>
</dbReference>
<organism evidence="10">
    <name type="scientific">Chaetomium thermophilum (strain DSM 1495 / CBS 144.50 / IMI 039719)</name>
    <name type="common">Thermochaetoides thermophila</name>
    <dbReference type="NCBI Taxonomy" id="759272"/>
    <lineage>
        <taxon>Eukaryota</taxon>
        <taxon>Fungi</taxon>
        <taxon>Dikarya</taxon>
        <taxon>Ascomycota</taxon>
        <taxon>Pezizomycotina</taxon>
        <taxon>Sordariomycetes</taxon>
        <taxon>Sordariomycetidae</taxon>
        <taxon>Sordariales</taxon>
        <taxon>Chaetomiaceae</taxon>
        <taxon>Thermochaetoides</taxon>
    </lineage>
</organism>
<evidence type="ECO:0000256" key="4">
    <source>
        <dbReference type="ARBA" id="ARBA00023136"/>
    </source>
</evidence>
<evidence type="ECO:0000256" key="3">
    <source>
        <dbReference type="ARBA" id="ARBA00022989"/>
    </source>
</evidence>
<dbReference type="OrthoDB" id="3648173at2759"/>
<dbReference type="OMA" id="INATPQW"/>
<accession>G0SH94</accession>
<keyword evidence="4 7" id="KW-0472">Membrane</keyword>
<evidence type="ECO:0000313" key="10">
    <source>
        <dbReference type="Proteomes" id="UP000008066"/>
    </source>
</evidence>
<evidence type="ECO:0000256" key="1">
    <source>
        <dbReference type="ARBA" id="ARBA00004141"/>
    </source>
</evidence>
<keyword evidence="2 7" id="KW-0812">Transmembrane</keyword>
<feature type="transmembrane region" description="Helical" evidence="7">
    <location>
        <begin position="20"/>
        <end position="40"/>
    </location>
</feature>
<dbReference type="GeneID" id="18260956"/>
<dbReference type="GO" id="GO:0016020">
    <property type="term" value="C:membrane"/>
    <property type="evidence" value="ECO:0007669"/>
    <property type="project" value="UniProtKB-SubCell"/>
</dbReference>
<evidence type="ECO:0000256" key="5">
    <source>
        <dbReference type="ARBA" id="ARBA00038359"/>
    </source>
</evidence>
<feature type="region of interest" description="Disordered" evidence="6">
    <location>
        <begin position="284"/>
        <end position="321"/>
    </location>
</feature>
<dbReference type="RefSeq" id="XP_006697201.1">
    <property type="nucleotide sequence ID" value="XM_006697138.1"/>
</dbReference>
<gene>
    <name evidence="9" type="ORF">CTHT_0069180</name>
</gene>
<dbReference type="EMBL" id="GL988047">
    <property type="protein sequence ID" value="EGS17583.1"/>
    <property type="molecule type" value="Genomic_DNA"/>
</dbReference>
<feature type="domain" description="Rhodopsin" evidence="8">
    <location>
        <begin position="36"/>
        <end position="176"/>
    </location>
</feature>
<evidence type="ECO:0000259" key="8">
    <source>
        <dbReference type="Pfam" id="PF20684"/>
    </source>
</evidence>
<feature type="transmembrane region" description="Helical" evidence="7">
    <location>
        <begin position="95"/>
        <end position="118"/>
    </location>
</feature>
<feature type="transmembrane region" description="Helical" evidence="7">
    <location>
        <begin position="130"/>
        <end position="159"/>
    </location>
</feature>
<sequence>MPGTSPNPALDGESRVTEIIAILSVTTTLSTLIVVLRCYTRAFILKSFGPDDVVMVPAQALTIAAAVAIGLETKYGLGRHYWTVPDEHYIPYMKAFYSSIIVYNIAVCLTKISILLLYRRVFSNTTLNKILLVGLMFLSAWGITLCFLLPLVCVPVSAFWDPTHNTGHCLNSQTIWQKLLLLCVFTMGVFPCAVAIYRIHTLYDLSQSSDDPTWDNVDAATFSMLELTVGIMATCLPTIRPILIRALPKIFASNGSLNVLPSSHGNNGRSGVANSRFSRRDARTGFKGLHSNPSRSPSRPPSPYKLNSDGGRDSASNGRLGLHSSISNEALHSYHDSRKADDLGPLSIFPRNLRESDHDIEMVGELKAAPVSSVDRLYSVSVVGGYELRDAKKQNKKHDQELNPALRGITTTTIVTQHISFTGESLEDIGIDYPMGTRQRPVLKRVLST</sequence>
<protein>
    <recommendedName>
        <fullName evidence="8">Rhodopsin domain-containing protein</fullName>
    </recommendedName>
</protein>
<keyword evidence="3 7" id="KW-1133">Transmembrane helix</keyword>
<proteinExistence type="inferred from homology"/>
<evidence type="ECO:0000313" key="9">
    <source>
        <dbReference type="EMBL" id="EGS17583.1"/>
    </source>
</evidence>
<keyword evidence="10" id="KW-1185">Reference proteome</keyword>
<evidence type="ECO:0000256" key="2">
    <source>
        <dbReference type="ARBA" id="ARBA00022692"/>
    </source>
</evidence>
<evidence type="ECO:0000256" key="6">
    <source>
        <dbReference type="SAM" id="MobiDB-lite"/>
    </source>
</evidence>
<dbReference type="eggNOG" id="ENOG502S025">
    <property type="taxonomic scope" value="Eukaryota"/>
</dbReference>
<dbReference type="Pfam" id="PF20684">
    <property type="entry name" value="Fung_rhodopsin"/>
    <property type="match status" value="1"/>
</dbReference>
<dbReference type="KEGG" id="cthr:CTHT_0069180"/>